<keyword evidence="6" id="KW-0479">Metal-binding</keyword>
<dbReference type="Pfam" id="PF06431">
    <property type="entry name" value="Polyoma_lg_T_C"/>
    <property type="match status" value="1"/>
</dbReference>
<dbReference type="GO" id="GO:0008270">
    <property type="term" value="F:zinc ion binding"/>
    <property type="evidence" value="ECO:0007669"/>
    <property type="project" value="UniProtKB-KW"/>
</dbReference>
<dbReference type="InterPro" id="IPR014015">
    <property type="entry name" value="Helicase_SF3_DNA-vir"/>
</dbReference>
<dbReference type="EMBL" id="JX520664">
    <property type="protein sequence ID" value="AGA82607.1"/>
    <property type="molecule type" value="Genomic_DNA"/>
</dbReference>
<evidence type="ECO:0000256" key="5">
    <source>
        <dbReference type="ARBA" id="ARBA00022705"/>
    </source>
</evidence>
<feature type="compositionally biased region" description="Low complexity" evidence="21">
    <location>
        <begin position="124"/>
        <end position="147"/>
    </location>
</feature>
<dbReference type="SUPFAM" id="SSF52540">
    <property type="entry name" value="P-loop containing nucleoside triphosphate hydrolases"/>
    <property type="match status" value="1"/>
</dbReference>
<keyword evidence="11" id="KW-0862">Zinc</keyword>
<keyword evidence="10" id="KW-0347">Helicase</keyword>
<evidence type="ECO:0000256" key="16">
    <source>
        <dbReference type="ARBA" id="ARBA00034617"/>
    </source>
</evidence>
<keyword evidence="5" id="KW-0235">DNA replication</keyword>
<evidence type="ECO:0000256" key="13">
    <source>
        <dbReference type="ARBA" id="ARBA00022990"/>
    </source>
</evidence>
<evidence type="ECO:0000259" key="22">
    <source>
        <dbReference type="PROSITE" id="PS51206"/>
    </source>
</evidence>
<evidence type="ECO:0000256" key="7">
    <source>
        <dbReference type="ARBA" id="ARBA00022741"/>
    </source>
</evidence>
<dbReference type="Gene3D" id="3.40.1310.20">
    <property type="match status" value="1"/>
</dbReference>
<sequence>MDSALTSAEKKQLCSLLQIPRHCYGNFPLMKSSFKTACLRNHPDKGGDPEVMKELTCLWQKFSCSVYEMRRHFPTYDEEDDDEDTPLYGTSAFRTWWGRKQHGHRRTETTSSSRRGEPSHTGDSSGYGSSQQSQGSSEFSEPSNSRNPSREDIPSSSSTKFKGGNLFGNSARCAPPPSPWDDESLRCDETLSSPEPPSTEEEPFSESSERTTFTSTQSDEDPFSTPRSPPHPHRRRRPAGSPTPSYSSTPPKPKKPKDSPHPSDFPTDCSDYLSHAIYSNKTMSSFAIFTTREKGKFFYNKIDGKFKVEYKGRFSFKEGSILLILTCGKHRVTAIKNFLQPFCTVSFLVVKGVIKLLDLYRHLGGDNGYRLDEESKSLNSFEFDQNKKEQTCNWTQVTDFAVEYGIEDPLLIMAHYLDFAYNPDLCMKCLHKTGLKPHKAHEKEHANAKLFQDSRSQKSICAQASETVIAKKRLHMMEVTREELLLEKLRFQMEKLVDFGPNDLKVFMAGVAWWNCMFADFEMKLLKILQLITENIPKKRNVLFIGPINSGKTSLAAALLDLLDGKALNVNCPSDKLPFELGCATDKFVVCFEDVKGQVGPNKDLQSGQGFHNLDNLRDHLDGNVSVSLEKKHVNKRHQIFPPCIITANNYIIPKTVFCRIAYTLHFSCKDNLRDSLEKNCDLRRRRVLSSGVTLVLCLIWCLNMKYFQTSLQEDVKKWRDIINAEVGHDMYCKMLENVEAGEDPLHGILEYEEDEED</sequence>
<dbReference type="GO" id="GO:0005524">
    <property type="term" value="F:ATP binding"/>
    <property type="evidence" value="ECO:0007669"/>
    <property type="project" value="UniProtKB-KW"/>
</dbReference>
<keyword evidence="9" id="KW-0378">Hydrolase</keyword>
<dbReference type="InterPro" id="IPR017910">
    <property type="entry name" value="Znf_lg_T-Ag_D1-typ"/>
</dbReference>
<dbReference type="GO" id="GO:0003688">
    <property type="term" value="F:DNA replication origin binding"/>
    <property type="evidence" value="ECO:0007669"/>
    <property type="project" value="InterPro"/>
</dbReference>
<evidence type="ECO:0000256" key="15">
    <source>
        <dbReference type="ARBA" id="ARBA00023235"/>
    </source>
</evidence>
<keyword evidence="13" id="KW-0007">Acetylation</keyword>
<keyword evidence="8 20" id="KW-0863">Zinc-finger</keyword>
<evidence type="ECO:0000256" key="21">
    <source>
        <dbReference type="SAM" id="MobiDB-lite"/>
    </source>
</evidence>
<evidence type="ECO:0000256" key="10">
    <source>
        <dbReference type="ARBA" id="ARBA00022806"/>
    </source>
</evidence>
<reference evidence="25 26" key="1">
    <citation type="journal article" date="2013" name="J. Gen. Virol.">
        <title>Discovery of diverse polyomaviruses in bats and the evolutionary history of the Polyomaviridae.</title>
        <authorList>
            <person name="Tao Y."/>
            <person name="Shi M."/>
            <person name="Conrardy C."/>
            <person name="Kuzmin I.V."/>
            <person name="Recuenco S."/>
            <person name="Agwanda B."/>
            <person name="Alvarez D.A."/>
            <person name="Ellison J.A."/>
            <person name="Gilbert A.T."/>
            <person name="Moran D."/>
            <person name="Niezgoda M."/>
            <person name="Lindblade K.A."/>
            <person name="Holmes E.C."/>
            <person name="Breiman R.F."/>
            <person name="Rupprecht C.E."/>
            <person name="Tong S."/>
        </authorList>
    </citation>
    <scope>NUCLEOTIDE SEQUENCE [LARGE SCALE GENOMIC DNA]</scope>
    <source>
        <strain evidence="25">KY157</strain>
    </source>
</reference>
<keyword evidence="14 19" id="KW-0238">DNA-binding</keyword>
<feature type="domain" description="T-ag OBD" evidence="23">
    <location>
        <begin position="266"/>
        <end position="381"/>
    </location>
</feature>
<evidence type="ECO:0000256" key="6">
    <source>
        <dbReference type="ARBA" id="ARBA00022723"/>
    </source>
</evidence>
<feature type="domain" description="SF3 helicase" evidence="22">
    <location>
        <begin position="520"/>
        <end position="680"/>
    </location>
</feature>
<dbReference type="InterPro" id="IPR010932">
    <property type="entry name" value="Lg_T_Ag_Polyomavir_C"/>
</dbReference>
<dbReference type="GO" id="GO:0043138">
    <property type="term" value="F:3'-5' DNA helicase activity"/>
    <property type="evidence" value="ECO:0007669"/>
    <property type="project" value="UniProtKB-EC"/>
</dbReference>
<feature type="region of interest" description="Disordered" evidence="21">
    <location>
        <begin position="99"/>
        <end position="265"/>
    </location>
</feature>
<feature type="DNA-binding region" description="T-ag OBD" evidence="19">
    <location>
        <begin position="266"/>
        <end position="381"/>
    </location>
</feature>
<dbReference type="PROSITE" id="PS51341">
    <property type="entry name" value="ZF_LTAG_D1"/>
    <property type="match status" value="1"/>
</dbReference>
<evidence type="ECO:0000256" key="18">
    <source>
        <dbReference type="ARBA" id="ARBA00048988"/>
    </source>
</evidence>
<dbReference type="InterPro" id="IPR036869">
    <property type="entry name" value="J_dom_sf"/>
</dbReference>
<proteinExistence type="predicted"/>
<feature type="domain" description="T-ag D1-type" evidence="24">
    <location>
        <begin position="389"/>
        <end position="481"/>
    </location>
</feature>
<dbReference type="InterPro" id="IPR037102">
    <property type="entry name" value="Znf_lg_T-Ag_D1_dom_sf"/>
</dbReference>
<dbReference type="Gene3D" id="1.10.10.510">
    <property type="entry name" value="Zinc finger, large T-antigen D1 domain"/>
    <property type="match status" value="1"/>
</dbReference>
<evidence type="ECO:0000256" key="20">
    <source>
        <dbReference type="PROSITE-ProRule" id="PRU00671"/>
    </source>
</evidence>
<evidence type="ECO:0000256" key="1">
    <source>
        <dbReference type="ARBA" id="ARBA00004147"/>
    </source>
</evidence>
<keyword evidence="4" id="KW-1048">Host nucleus</keyword>
<protein>
    <recommendedName>
        <fullName evidence="17">DNA 3'-5' helicase</fullName>
        <ecNumber evidence="17">5.6.2.4</ecNumber>
    </recommendedName>
</protein>
<dbReference type="OrthoDB" id="14669at10239"/>
<dbReference type="KEGG" id="vg:14438966"/>
<dbReference type="InterPro" id="IPR027417">
    <property type="entry name" value="P-loop_NTPase"/>
</dbReference>
<dbReference type="InterPro" id="IPR003133">
    <property type="entry name" value="T_Ag_DNA-bd"/>
</dbReference>
<dbReference type="PROSITE" id="PS51287">
    <property type="entry name" value="T_AG_OBD"/>
    <property type="match status" value="1"/>
</dbReference>
<evidence type="ECO:0000256" key="4">
    <source>
        <dbReference type="ARBA" id="ARBA00022562"/>
    </source>
</evidence>
<dbReference type="GO" id="GO:0042025">
    <property type="term" value="C:host cell nucleus"/>
    <property type="evidence" value="ECO:0007669"/>
    <property type="project" value="UniProtKB-SubCell"/>
</dbReference>
<dbReference type="InterPro" id="IPR016392">
    <property type="entry name" value="Lg_T_Ag_polyomavir"/>
</dbReference>
<dbReference type="Proteomes" id="UP000141952">
    <property type="component" value="Segment"/>
</dbReference>
<dbReference type="PROSITE" id="PS51206">
    <property type="entry name" value="SF3_HELICASE_1"/>
    <property type="match status" value="1"/>
</dbReference>
<evidence type="ECO:0000256" key="3">
    <source>
        <dbReference type="ARBA" id="ARBA00022553"/>
    </source>
</evidence>
<evidence type="ECO:0000256" key="2">
    <source>
        <dbReference type="ARBA" id="ARBA00022518"/>
    </source>
</evidence>
<dbReference type="SUPFAM" id="SSF55464">
    <property type="entry name" value="Origin of replication-binding domain, RBD-like"/>
    <property type="match status" value="1"/>
</dbReference>
<comment type="catalytic activity">
    <reaction evidence="18">
        <text>ATP + H2O = ADP + phosphate + H(+)</text>
        <dbReference type="Rhea" id="RHEA:13065"/>
        <dbReference type="ChEBI" id="CHEBI:15377"/>
        <dbReference type="ChEBI" id="CHEBI:15378"/>
        <dbReference type="ChEBI" id="CHEBI:30616"/>
        <dbReference type="ChEBI" id="CHEBI:43474"/>
        <dbReference type="ChEBI" id="CHEBI:456216"/>
        <dbReference type="EC" id="5.6.2.4"/>
    </reaction>
</comment>
<evidence type="ECO:0000256" key="14">
    <source>
        <dbReference type="ARBA" id="ARBA00023125"/>
    </source>
</evidence>
<dbReference type="GO" id="GO:0016787">
    <property type="term" value="F:hydrolase activity"/>
    <property type="evidence" value="ECO:0007669"/>
    <property type="project" value="UniProtKB-KW"/>
</dbReference>
<name>L0GAL1_9POLY</name>
<organism evidence="25 26">
    <name type="scientific">Otomops polyomavirus KY157</name>
    <dbReference type="NCBI Taxonomy" id="2035999"/>
    <lineage>
        <taxon>Viruses</taxon>
        <taxon>Monodnaviria</taxon>
        <taxon>Shotokuvirae</taxon>
        <taxon>Cossaviricota</taxon>
        <taxon>Papovaviricetes</taxon>
        <taxon>Sepolyvirales</taxon>
        <taxon>Polyomaviridae</taxon>
        <taxon>Alphapolyomavirus</taxon>
        <taxon>Alphapolyomavirus omartiensseni</taxon>
    </lineage>
</organism>
<evidence type="ECO:0000259" key="23">
    <source>
        <dbReference type="PROSITE" id="PS51287"/>
    </source>
</evidence>
<evidence type="ECO:0000259" key="24">
    <source>
        <dbReference type="PROSITE" id="PS51341"/>
    </source>
</evidence>
<evidence type="ECO:0000256" key="17">
    <source>
        <dbReference type="ARBA" id="ARBA00034808"/>
    </source>
</evidence>
<keyword evidence="7" id="KW-0547">Nucleotide-binding</keyword>
<dbReference type="GO" id="GO:0006260">
    <property type="term" value="P:DNA replication"/>
    <property type="evidence" value="ECO:0007669"/>
    <property type="project" value="UniProtKB-KW"/>
</dbReference>
<dbReference type="Gene3D" id="3.40.50.300">
    <property type="entry name" value="P-loop containing nucleotide triphosphate hydrolases"/>
    <property type="match status" value="1"/>
</dbReference>
<dbReference type="GeneID" id="14438966"/>
<keyword evidence="2" id="KW-0244">Early protein</keyword>
<dbReference type="PIRSF" id="PIRSF003368">
    <property type="entry name" value="Large_T_antigen_polyomaV"/>
    <property type="match status" value="1"/>
</dbReference>
<dbReference type="RefSeq" id="YP_007346984.1">
    <property type="nucleotide sequence ID" value="NC_020071.1"/>
</dbReference>
<evidence type="ECO:0000256" key="8">
    <source>
        <dbReference type="ARBA" id="ARBA00022771"/>
    </source>
</evidence>
<evidence type="ECO:0000313" key="25">
    <source>
        <dbReference type="EMBL" id="AGA82607.1"/>
    </source>
</evidence>
<comment type="subcellular location">
    <subcellularLocation>
        <location evidence="1">Host nucleus</location>
    </subcellularLocation>
</comment>
<evidence type="ECO:0000256" key="11">
    <source>
        <dbReference type="ARBA" id="ARBA00022833"/>
    </source>
</evidence>
<accession>L0GAL1</accession>
<evidence type="ECO:0000313" key="26">
    <source>
        <dbReference type="Proteomes" id="UP000141952"/>
    </source>
</evidence>
<keyword evidence="15" id="KW-0413">Isomerase</keyword>
<comment type="catalytic activity">
    <reaction evidence="16">
        <text>Couples ATP hydrolysis with the unwinding of duplex DNA by translocating in the 3'-5' direction.</text>
        <dbReference type="EC" id="5.6.2.4"/>
    </reaction>
</comment>
<dbReference type="SUPFAM" id="SSF46565">
    <property type="entry name" value="Chaperone J-domain"/>
    <property type="match status" value="1"/>
</dbReference>
<evidence type="ECO:0000256" key="12">
    <source>
        <dbReference type="ARBA" id="ARBA00022840"/>
    </source>
</evidence>
<dbReference type="Gene3D" id="1.20.1050.70">
    <property type="entry name" value="Large T antigen, SV40, domain 3"/>
    <property type="match status" value="1"/>
</dbReference>
<evidence type="ECO:0000256" key="19">
    <source>
        <dbReference type="PROSITE-ProRule" id="PRU00620"/>
    </source>
</evidence>
<evidence type="ECO:0000256" key="9">
    <source>
        <dbReference type="ARBA" id="ARBA00022801"/>
    </source>
</evidence>
<keyword evidence="3" id="KW-0597">Phosphoprotein</keyword>
<dbReference type="EC" id="5.6.2.4" evidence="17"/>
<keyword evidence="26" id="KW-1185">Reference proteome</keyword>
<dbReference type="Gene3D" id="1.10.287.110">
    <property type="entry name" value="DnaJ domain"/>
    <property type="match status" value="1"/>
</dbReference>
<dbReference type="Pfam" id="PF02217">
    <property type="entry name" value="T_Ag_DNA_bind"/>
    <property type="match status" value="1"/>
</dbReference>
<keyword evidence="12" id="KW-0067">ATP-binding</keyword>